<dbReference type="Proteomes" id="UP000694892">
    <property type="component" value="Chromosome 7S"/>
</dbReference>
<evidence type="ECO:0000313" key="2">
    <source>
        <dbReference type="Proteomes" id="UP000694892"/>
    </source>
</evidence>
<sequence>MPNSCCLILKHHLVSTSHICYTHTPTFFFGVEYIARQQVLPRLSTILWLKGITKIIIVKNMIAQEKD</sequence>
<name>A0A974CCW5_XENLA</name>
<protein>
    <submittedName>
        <fullName evidence="1">Uncharacterized protein</fullName>
    </submittedName>
</protein>
<dbReference type="EMBL" id="CM004479">
    <property type="protein sequence ID" value="OCT70245.1"/>
    <property type="molecule type" value="Genomic_DNA"/>
</dbReference>
<evidence type="ECO:0000313" key="1">
    <source>
        <dbReference type="EMBL" id="OCT70245.1"/>
    </source>
</evidence>
<organism evidence="1 2">
    <name type="scientific">Xenopus laevis</name>
    <name type="common">African clawed frog</name>
    <dbReference type="NCBI Taxonomy" id="8355"/>
    <lineage>
        <taxon>Eukaryota</taxon>
        <taxon>Metazoa</taxon>
        <taxon>Chordata</taxon>
        <taxon>Craniata</taxon>
        <taxon>Vertebrata</taxon>
        <taxon>Euteleostomi</taxon>
        <taxon>Amphibia</taxon>
        <taxon>Batrachia</taxon>
        <taxon>Anura</taxon>
        <taxon>Pipoidea</taxon>
        <taxon>Pipidae</taxon>
        <taxon>Xenopodinae</taxon>
        <taxon>Xenopus</taxon>
        <taxon>Xenopus</taxon>
    </lineage>
</organism>
<proteinExistence type="predicted"/>
<dbReference type="AlphaFoldDB" id="A0A974CCW5"/>
<accession>A0A974CCW5</accession>
<reference evidence="2" key="1">
    <citation type="journal article" date="2016" name="Nature">
        <title>Genome evolution in the allotetraploid frog Xenopus laevis.</title>
        <authorList>
            <person name="Session A.M."/>
            <person name="Uno Y."/>
            <person name="Kwon T."/>
            <person name="Chapman J.A."/>
            <person name="Toyoda A."/>
            <person name="Takahashi S."/>
            <person name="Fukui A."/>
            <person name="Hikosaka A."/>
            <person name="Suzuki A."/>
            <person name="Kondo M."/>
            <person name="van Heeringen S.J."/>
            <person name="Quigley I."/>
            <person name="Heinz S."/>
            <person name="Ogino H."/>
            <person name="Ochi H."/>
            <person name="Hellsten U."/>
            <person name="Lyons J.B."/>
            <person name="Simakov O."/>
            <person name="Putnam N."/>
            <person name="Stites J."/>
            <person name="Kuroki Y."/>
            <person name="Tanaka T."/>
            <person name="Michiue T."/>
            <person name="Watanabe M."/>
            <person name="Bogdanovic O."/>
            <person name="Lister R."/>
            <person name="Georgiou G."/>
            <person name="Paranjpe S.S."/>
            <person name="van Kruijsbergen I."/>
            <person name="Shu S."/>
            <person name="Carlson J."/>
            <person name="Kinoshita T."/>
            <person name="Ohta Y."/>
            <person name="Mawaribuchi S."/>
            <person name="Jenkins J."/>
            <person name="Grimwood J."/>
            <person name="Schmutz J."/>
            <person name="Mitros T."/>
            <person name="Mozaffari S.V."/>
            <person name="Suzuki Y."/>
            <person name="Haramoto Y."/>
            <person name="Yamamoto T.S."/>
            <person name="Takagi C."/>
            <person name="Heald R."/>
            <person name="Miller K."/>
            <person name="Haudenschild C."/>
            <person name="Kitzman J."/>
            <person name="Nakayama T."/>
            <person name="Izutsu Y."/>
            <person name="Robert J."/>
            <person name="Fortriede J."/>
            <person name="Burns K."/>
            <person name="Lotay V."/>
            <person name="Karimi K."/>
            <person name="Yasuoka Y."/>
            <person name="Dichmann D.S."/>
            <person name="Flajnik M.F."/>
            <person name="Houston D.W."/>
            <person name="Shendure J."/>
            <person name="DuPasquier L."/>
            <person name="Vize P.D."/>
            <person name="Zorn A.M."/>
            <person name="Ito M."/>
            <person name="Marcotte E.M."/>
            <person name="Wallingford J.B."/>
            <person name="Ito Y."/>
            <person name="Asashima M."/>
            <person name="Ueno N."/>
            <person name="Matsuda Y."/>
            <person name="Veenstra G.J."/>
            <person name="Fujiyama A."/>
            <person name="Harland R.M."/>
            <person name="Taira M."/>
            <person name="Rokhsar D.S."/>
        </authorList>
    </citation>
    <scope>NUCLEOTIDE SEQUENCE [LARGE SCALE GENOMIC DNA]</scope>
    <source>
        <strain evidence="2">J</strain>
    </source>
</reference>
<gene>
    <name evidence="1" type="ORF">XELAEV_18037167mg</name>
</gene>